<dbReference type="Proteomes" id="UP001215598">
    <property type="component" value="Unassembled WGS sequence"/>
</dbReference>
<comment type="caution">
    <text evidence="2">The sequence shown here is derived from an EMBL/GenBank/DDBJ whole genome shotgun (WGS) entry which is preliminary data.</text>
</comment>
<protein>
    <submittedName>
        <fullName evidence="2">Uncharacterized protein</fullName>
    </submittedName>
</protein>
<keyword evidence="3" id="KW-1185">Reference proteome</keyword>
<organism evidence="2 3">
    <name type="scientific">Mycena metata</name>
    <dbReference type="NCBI Taxonomy" id="1033252"/>
    <lineage>
        <taxon>Eukaryota</taxon>
        <taxon>Fungi</taxon>
        <taxon>Dikarya</taxon>
        <taxon>Basidiomycota</taxon>
        <taxon>Agaricomycotina</taxon>
        <taxon>Agaricomycetes</taxon>
        <taxon>Agaricomycetidae</taxon>
        <taxon>Agaricales</taxon>
        <taxon>Marasmiineae</taxon>
        <taxon>Mycenaceae</taxon>
        <taxon>Mycena</taxon>
    </lineage>
</organism>
<feature type="region of interest" description="Disordered" evidence="1">
    <location>
        <begin position="171"/>
        <end position="199"/>
    </location>
</feature>
<feature type="compositionally biased region" description="Basic and acidic residues" evidence="1">
    <location>
        <begin position="305"/>
        <end position="314"/>
    </location>
</feature>
<feature type="region of interest" description="Disordered" evidence="1">
    <location>
        <begin position="276"/>
        <end position="384"/>
    </location>
</feature>
<reference evidence="2" key="1">
    <citation type="submission" date="2023-03" db="EMBL/GenBank/DDBJ databases">
        <title>Massive genome expansion in bonnet fungi (Mycena s.s.) driven by repeated elements and novel gene families across ecological guilds.</title>
        <authorList>
            <consortium name="Lawrence Berkeley National Laboratory"/>
            <person name="Harder C.B."/>
            <person name="Miyauchi S."/>
            <person name="Viragh M."/>
            <person name="Kuo A."/>
            <person name="Thoen E."/>
            <person name="Andreopoulos B."/>
            <person name="Lu D."/>
            <person name="Skrede I."/>
            <person name="Drula E."/>
            <person name="Henrissat B."/>
            <person name="Morin E."/>
            <person name="Kohler A."/>
            <person name="Barry K."/>
            <person name="LaButti K."/>
            <person name="Morin E."/>
            <person name="Salamov A."/>
            <person name="Lipzen A."/>
            <person name="Mereny Z."/>
            <person name="Hegedus B."/>
            <person name="Baldrian P."/>
            <person name="Stursova M."/>
            <person name="Weitz H."/>
            <person name="Taylor A."/>
            <person name="Grigoriev I.V."/>
            <person name="Nagy L.G."/>
            <person name="Martin F."/>
            <person name="Kauserud H."/>
        </authorList>
    </citation>
    <scope>NUCLEOTIDE SEQUENCE</scope>
    <source>
        <strain evidence="2">CBHHK182m</strain>
    </source>
</reference>
<feature type="compositionally biased region" description="Basic and acidic residues" evidence="1">
    <location>
        <begin position="361"/>
        <end position="370"/>
    </location>
</feature>
<proteinExistence type="predicted"/>
<dbReference type="AlphaFoldDB" id="A0AAD7NU73"/>
<feature type="region of interest" description="Disordered" evidence="1">
    <location>
        <begin position="216"/>
        <end position="246"/>
    </location>
</feature>
<name>A0AAD7NU73_9AGAR</name>
<dbReference type="EMBL" id="JARKIB010000011">
    <property type="protein sequence ID" value="KAJ7775169.1"/>
    <property type="molecule type" value="Genomic_DNA"/>
</dbReference>
<feature type="compositionally biased region" description="Basic residues" evidence="1">
    <location>
        <begin position="276"/>
        <end position="290"/>
    </location>
</feature>
<sequence length="401" mass="42675">MFEDDRCLSCGKVLIDGRAYCNAECQSGDLTSPSLSSASSAFSSPHLQYAHGQDVPALVPSALGRALRAYTQDRYSASSSSASSTVWSLTDDDDDDMDDSRDHEPLYPPHALSYARRPSGTNTRSTFPRLHSRTASFEAPSCSLPHSAPGDAPLRFLDDDYDDFASEVASEFAEEDPSRPHQSNTITAKAPGVGVKRKRTNRASLPAYFSMLQIDSSGSGSGSGAATTGSTSPHTHPHVSPVSASSVHTVLAANPALAAPSPPTPKLSLLAGFATHHHTHTHTPRGRRRGHGDASSHSRSPSPSRRRDSDEKVADWSSALARERGRAVRRNSSSSPPLAPAPILASSPGDSRSRARTRGRARVEELEGRRSPSHPGFGFGRSGIVGRARRGVGEEWVGVGR</sequence>
<evidence type="ECO:0000256" key="1">
    <source>
        <dbReference type="SAM" id="MobiDB-lite"/>
    </source>
</evidence>
<feature type="compositionally biased region" description="Acidic residues" evidence="1">
    <location>
        <begin position="90"/>
        <end position="99"/>
    </location>
</feature>
<accession>A0AAD7NU73</accession>
<feature type="compositionally biased region" description="Low complexity" evidence="1">
    <location>
        <begin position="332"/>
        <end position="348"/>
    </location>
</feature>
<feature type="compositionally biased region" description="Low complexity" evidence="1">
    <location>
        <begin position="224"/>
        <end position="246"/>
    </location>
</feature>
<gene>
    <name evidence="2" type="ORF">B0H16DRAFT_1880293</name>
</gene>
<evidence type="ECO:0000313" key="2">
    <source>
        <dbReference type="EMBL" id="KAJ7775169.1"/>
    </source>
</evidence>
<evidence type="ECO:0000313" key="3">
    <source>
        <dbReference type="Proteomes" id="UP001215598"/>
    </source>
</evidence>
<feature type="region of interest" description="Disordered" evidence="1">
    <location>
        <begin position="81"/>
        <end position="127"/>
    </location>
</feature>